<keyword evidence="4" id="KW-0067">ATP-binding</keyword>
<evidence type="ECO:0000256" key="2">
    <source>
        <dbReference type="ARBA" id="ARBA00022801"/>
    </source>
</evidence>
<dbReference type="AlphaFoldDB" id="A0AAD9VAQ1"/>
<protein>
    <submittedName>
        <fullName evidence="7">ATP-dependent RNA helicase DDX28</fullName>
    </submittedName>
</protein>
<dbReference type="InterPro" id="IPR027417">
    <property type="entry name" value="P-loop_NTPase"/>
</dbReference>
<keyword evidence="1" id="KW-0547">Nucleotide-binding</keyword>
<organism evidence="7 8">
    <name type="scientific">Acropora cervicornis</name>
    <name type="common">Staghorn coral</name>
    <dbReference type="NCBI Taxonomy" id="6130"/>
    <lineage>
        <taxon>Eukaryota</taxon>
        <taxon>Metazoa</taxon>
        <taxon>Cnidaria</taxon>
        <taxon>Anthozoa</taxon>
        <taxon>Hexacorallia</taxon>
        <taxon>Scleractinia</taxon>
        <taxon>Astrocoeniina</taxon>
        <taxon>Acroporidae</taxon>
        <taxon>Acropora</taxon>
    </lineage>
</organism>
<dbReference type="PROSITE" id="PS51194">
    <property type="entry name" value="HELICASE_CTER"/>
    <property type="match status" value="1"/>
</dbReference>
<dbReference type="GO" id="GO:0016787">
    <property type="term" value="F:hydrolase activity"/>
    <property type="evidence" value="ECO:0007669"/>
    <property type="project" value="UniProtKB-KW"/>
</dbReference>
<sequence>MERRQRFKDFQNEKARILLCTDVASRGLDTNIDHVINFDFLMNLTDYLHRVGRTGRVRAGAQNSETSETTSFMTHNRDVRMALIIEEAARTQESAKTVEARMAKQWHKSRPEPEVAQRRGRHLTSRQAPDMRVRST</sequence>
<feature type="region of interest" description="Disordered" evidence="5">
    <location>
        <begin position="101"/>
        <end position="136"/>
    </location>
</feature>
<dbReference type="SMART" id="SM00490">
    <property type="entry name" value="HELICc"/>
    <property type="match status" value="1"/>
</dbReference>
<reference evidence="7" key="2">
    <citation type="journal article" date="2023" name="Science">
        <title>Genomic signatures of disease resistance in endangered staghorn corals.</title>
        <authorList>
            <person name="Vollmer S.V."/>
            <person name="Selwyn J.D."/>
            <person name="Despard B.A."/>
            <person name="Roesel C.L."/>
        </authorList>
    </citation>
    <scope>NUCLEOTIDE SEQUENCE</scope>
    <source>
        <strain evidence="7">K2</strain>
    </source>
</reference>
<dbReference type="PANTHER" id="PTHR47960">
    <property type="entry name" value="DEAD-BOX ATP-DEPENDENT RNA HELICASE 50"/>
    <property type="match status" value="1"/>
</dbReference>
<dbReference type="Proteomes" id="UP001249851">
    <property type="component" value="Unassembled WGS sequence"/>
</dbReference>
<evidence type="ECO:0000313" key="8">
    <source>
        <dbReference type="Proteomes" id="UP001249851"/>
    </source>
</evidence>
<reference evidence="7" key="1">
    <citation type="journal article" date="2023" name="G3 (Bethesda)">
        <title>Whole genome assembly and annotation of the endangered Caribbean coral Acropora cervicornis.</title>
        <authorList>
            <person name="Selwyn J.D."/>
            <person name="Vollmer S.V."/>
        </authorList>
    </citation>
    <scope>NUCLEOTIDE SEQUENCE</scope>
    <source>
        <strain evidence="7">K2</strain>
    </source>
</reference>
<evidence type="ECO:0000313" key="7">
    <source>
        <dbReference type="EMBL" id="KAK2567409.1"/>
    </source>
</evidence>
<keyword evidence="2" id="KW-0378">Hydrolase</keyword>
<keyword evidence="8" id="KW-1185">Reference proteome</keyword>
<dbReference type="SUPFAM" id="SSF52540">
    <property type="entry name" value="P-loop containing nucleoside triphosphate hydrolases"/>
    <property type="match status" value="1"/>
</dbReference>
<evidence type="ECO:0000256" key="5">
    <source>
        <dbReference type="SAM" id="MobiDB-lite"/>
    </source>
</evidence>
<dbReference type="EMBL" id="JARQWQ010000014">
    <property type="protein sequence ID" value="KAK2567409.1"/>
    <property type="molecule type" value="Genomic_DNA"/>
</dbReference>
<dbReference type="Pfam" id="PF00271">
    <property type="entry name" value="Helicase_C"/>
    <property type="match status" value="1"/>
</dbReference>
<gene>
    <name evidence="7" type="ORF">P5673_008219</name>
</gene>
<feature type="domain" description="Helicase C-terminal" evidence="6">
    <location>
        <begin position="1"/>
        <end position="106"/>
    </location>
</feature>
<name>A0AAD9VAQ1_ACRCE</name>
<dbReference type="InterPro" id="IPR001650">
    <property type="entry name" value="Helicase_C-like"/>
</dbReference>
<proteinExistence type="predicted"/>
<evidence type="ECO:0000259" key="6">
    <source>
        <dbReference type="PROSITE" id="PS51194"/>
    </source>
</evidence>
<evidence type="ECO:0000256" key="3">
    <source>
        <dbReference type="ARBA" id="ARBA00022806"/>
    </source>
</evidence>
<accession>A0AAD9VAQ1</accession>
<dbReference type="GO" id="GO:0005524">
    <property type="term" value="F:ATP binding"/>
    <property type="evidence" value="ECO:0007669"/>
    <property type="project" value="UniProtKB-KW"/>
</dbReference>
<evidence type="ECO:0000256" key="4">
    <source>
        <dbReference type="ARBA" id="ARBA00022840"/>
    </source>
</evidence>
<dbReference type="GO" id="GO:0004386">
    <property type="term" value="F:helicase activity"/>
    <property type="evidence" value="ECO:0007669"/>
    <property type="project" value="UniProtKB-KW"/>
</dbReference>
<evidence type="ECO:0000256" key="1">
    <source>
        <dbReference type="ARBA" id="ARBA00022741"/>
    </source>
</evidence>
<keyword evidence="3 7" id="KW-0347">Helicase</keyword>
<comment type="caution">
    <text evidence="7">The sequence shown here is derived from an EMBL/GenBank/DDBJ whole genome shotgun (WGS) entry which is preliminary data.</text>
</comment>
<dbReference type="Gene3D" id="3.40.50.300">
    <property type="entry name" value="P-loop containing nucleotide triphosphate hydrolases"/>
    <property type="match status" value="1"/>
</dbReference>